<feature type="compositionally biased region" description="Acidic residues" evidence="1">
    <location>
        <begin position="68"/>
        <end position="81"/>
    </location>
</feature>
<dbReference type="AlphaFoldDB" id="A0A9Q0FK80"/>
<dbReference type="EMBL" id="JAKUCV010005188">
    <property type="protein sequence ID" value="KAJ4832145.1"/>
    <property type="molecule type" value="Genomic_DNA"/>
</dbReference>
<organism evidence="2 3">
    <name type="scientific">Turnera subulata</name>
    <dbReference type="NCBI Taxonomy" id="218843"/>
    <lineage>
        <taxon>Eukaryota</taxon>
        <taxon>Viridiplantae</taxon>
        <taxon>Streptophyta</taxon>
        <taxon>Embryophyta</taxon>
        <taxon>Tracheophyta</taxon>
        <taxon>Spermatophyta</taxon>
        <taxon>Magnoliopsida</taxon>
        <taxon>eudicotyledons</taxon>
        <taxon>Gunneridae</taxon>
        <taxon>Pentapetalae</taxon>
        <taxon>rosids</taxon>
        <taxon>fabids</taxon>
        <taxon>Malpighiales</taxon>
        <taxon>Passifloraceae</taxon>
        <taxon>Turnera</taxon>
    </lineage>
</organism>
<protein>
    <submittedName>
        <fullName evidence="2">Uncharacterized protein</fullName>
    </submittedName>
</protein>
<comment type="caution">
    <text evidence="2">The sequence shown here is derived from an EMBL/GenBank/DDBJ whole genome shotgun (WGS) entry which is preliminary data.</text>
</comment>
<keyword evidence="3" id="KW-1185">Reference proteome</keyword>
<feature type="region of interest" description="Disordered" evidence="1">
    <location>
        <begin position="52"/>
        <end position="81"/>
    </location>
</feature>
<reference evidence="2" key="2">
    <citation type="journal article" date="2023" name="Plants (Basel)">
        <title>Annotation of the Turnera subulata (Passifloraceae) Draft Genome Reveals the S-Locus Evolved after the Divergence of Turneroideae from Passifloroideae in a Stepwise Manner.</title>
        <authorList>
            <person name="Henning P.M."/>
            <person name="Roalson E.H."/>
            <person name="Mir W."/>
            <person name="McCubbin A.G."/>
            <person name="Shore J.S."/>
        </authorList>
    </citation>
    <scope>NUCLEOTIDE SEQUENCE</scope>
    <source>
        <strain evidence="2">F60SS</strain>
    </source>
</reference>
<name>A0A9Q0FK80_9ROSI</name>
<accession>A0A9Q0FK80</accession>
<proteinExistence type="predicted"/>
<reference evidence="2" key="1">
    <citation type="submission" date="2022-02" db="EMBL/GenBank/DDBJ databases">
        <authorList>
            <person name="Henning P.M."/>
            <person name="McCubbin A.G."/>
            <person name="Shore J.S."/>
        </authorList>
    </citation>
    <scope>NUCLEOTIDE SEQUENCE</scope>
    <source>
        <strain evidence="2">F60SS</strain>
        <tissue evidence="2">Leaves</tissue>
    </source>
</reference>
<gene>
    <name evidence="2" type="ORF">Tsubulata_047592</name>
</gene>
<evidence type="ECO:0000256" key="1">
    <source>
        <dbReference type="SAM" id="MobiDB-lite"/>
    </source>
</evidence>
<dbReference type="Proteomes" id="UP001141552">
    <property type="component" value="Unassembled WGS sequence"/>
</dbReference>
<sequence length="81" mass="8867">MSYGLTESGRVNGPSAPVLDRKPARATQNPIPLLDFCFQSPFVSVSFESAVMDSTDDNNMKRKHAGQEEEDTDVDADEDTS</sequence>
<evidence type="ECO:0000313" key="3">
    <source>
        <dbReference type="Proteomes" id="UP001141552"/>
    </source>
</evidence>
<evidence type="ECO:0000313" key="2">
    <source>
        <dbReference type="EMBL" id="KAJ4832145.1"/>
    </source>
</evidence>
<feature type="region of interest" description="Disordered" evidence="1">
    <location>
        <begin position="1"/>
        <end position="24"/>
    </location>
</feature>